<accession>A0ABU8WE05</accession>
<dbReference type="RefSeq" id="WP_340340390.1">
    <property type="nucleotide sequence ID" value="NZ_JBBKZT010000001.1"/>
</dbReference>
<comment type="subcellular location">
    <subcellularLocation>
        <location evidence="1">Fimbrium</location>
    </subcellularLocation>
</comment>
<reference evidence="10 11" key="1">
    <citation type="submission" date="2024-03" db="EMBL/GenBank/DDBJ databases">
        <title>Novel species of the genus Variovorax.</title>
        <authorList>
            <person name="Liu Q."/>
            <person name="Xin Y.-H."/>
        </authorList>
    </citation>
    <scope>NUCLEOTIDE SEQUENCE [LARGE SCALE GENOMIC DNA]</scope>
    <source>
        <strain evidence="10 11">KACC 18900</strain>
    </source>
</reference>
<evidence type="ECO:0000313" key="10">
    <source>
        <dbReference type="EMBL" id="MEJ8845209.1"/>
    </source>
</evidence>
<evidence type="ECO:0000256" key="8">
    <source>
        <dbReference type="SAM" id="SignalP"/>
    </source>
</evidence>
<evidence type="ECO:0000313" key="11">
    <source>
        <dbReference type="Proteomes" id="UP001385892"/>
    </source>
</evidence>
<evidence type="ECO:0000256" key="4">
    <source>
        <dbReference type="ARBA" id="ARBA00022723"/>
    </source>
</evidence>
<feature type="signal peptide" evidence="8">
    <location>
        <begin position="1"/>
        <end position="29"/>
    </location>
</feature>
<feature type="domain" description="PilY1 beta-propeller" evidence="9">
    <location>
        <begin position="830"/>
        <end position="1132"/>
    </location>
</feature>
<keyword evidence="3" id="KW-1029">Fimbrium biogenesis</keyword>
<keyword evidence="5" id="KW-0106">Calcium</keyword>
<dbReference type="Gene3D" id="2.40.128.630">
    <property type="match status" value="1"/>
</dbReference>
<evidence type="ECO:0000256" key="2">
    <source>
        <dbReference type="ARBA" id="ARBA00008387"/>
    </source>
</evidence>
<evidence type="ECO:0000256" key="6">
    <source>
        <dbReference type="ARBA" id="ARBA00023263"/>
    </source>
</evidence>
<keyword evidence="4" id="KW-0479">Metal-binding</keyword>
<dbReference type="Proteomes" id="UP001385892">
    <property type="component" value="Unassembled WGS sequence"/>
</dbReference>
<evidence type="ECO:0000256" key="3">
    <source>
        <dbReference type="ARBA" id="ARBA00022558"/>
    </source>
</evidence>
<dbReference type="InterPro" id="IPR011047">
    <property type="entry name" value="Quinoprotein_ADH-like_sf"/>
</dbReference>
<evidence type="ECO:0000256" key="7">
    <source>
        <dbReference type="SAM" id="MobiDB-lite"/>
    </source>
</evidence>
<keyword evidence="8" id="KW-0732">Signal</keyword>
<dbReference type="Pfam" id="PF05567">
    <property type="entry name" value="T4P_PilY1"/>
    <property type="match status" value="1"/>
</dbReference>
<sequence length="1297" mass="136830">MNTSIASRRTVLLPACALLLGAIASVVGATDISSQPLATLPKVKAKPNLMFILDDSGSMNYSYMPDELGESSSGTDEPYTNWRGYWSAQCNGLAYDPDPAQTYPPPLKADGTSYPNATYPNAKKDGYTSSSSDTTDLSGAYYYSYSGSQPKMGWVYTTSGVTNNAFYQECSSTSSSRFTKVQVSSLTAADKVKYANWYSYYRKRYLLMRTAMGRAISQLDEGYRVGFSTIHDTRAVDGSNSVSNDMGYFRDVKDFDATQKTRFYSSLYGATPGDSTPLRTALSKAGLYYARKAPGQTYDPVQYACQRNYTLLSTDGYWNGGKGVRLDGATIGQQDGTEARPMKDDATITVTSVTRYTAPASSTEIKSQARTFDWTRTETTVSRSFSFGCLLQGGYAVTKQTQTYNQTSQTQTFSTPRTATASYQSTVVTTDGVVTSGPTSSAETLSGWTYTGTAATATVNGPDKGAPGPNSYTDSGPATSAGCQGTAGNGQSSYSTGSGAWSAWSALVTTNTTPAIGAYDNGVVATTSTSSGGTADTLADGAEYFWKSDLRTTALGNCTSTTSSGQDLCSNIVPTLGSDTATWQHMNTYTIGLGVSGTLPYDKNYLTQTAGAYVNLSNGPTNWPPPSNTQNSNGTEDARNVDDLWHAAVNGRGQYYSALNASALTEAINGVVTAVQAVSGSASAASTSSLELVAGDNNKVFGASYTTAAWTGDLKAYALTGEDASIGDTPLWSAQSLLDATAASARKIYFGNGNVRQDFQYANLSATQKAYFDNMCSKSVQAAQCASLSTSDKALAESGTNLVAWLRGTRTYESTSAGVAALYRKRDHVLGDIINGAPQYVGKPPFNYADSGYANYASASATRTPVVYVAANDGMLHAFSAATGVELWAYVPTAVMPNLYKLADTSYASRHQYYVDAAPVIGDIKVGSSWKTILVGGLGSGGAGYYALDITDPANPLPLWEFTNTNLGLTHGNPMITKRADGTWVVALTSGYNNTAGDGKGHLYLLNANTGALLLDISTGVGSSTDPSGLAKINAWVGNTTDNTAQRFYGGDLKGNLWRFDVDNLVLPNQKALLLARLQTNASTPQPITTKPQPAEISGKPVIVVGTGRYLGTTDIEDTAVQSVYAIKDPLTATGWDDVRASNAFVSQTLSLNRDGNGKALTASISDNPVDWTTKAGWRVDLPQAGERVSSNMVTQFTTLAFASTIPTGNACDSGGSSWIYFLDITNGGVITSNPVGALFSSNSLIVGLSWVQTSSGNSKIVVQGSSGDRTTGAPQVDGSGPSGGGARRTSWRELVD</sequence>
<keyword evidence="11" id="KW-1185">Reference proteome</keyword>
<feature type="compositionally biased region" description="Polar residues" evidence="7">
    <location>
        <begin position="1261"/>
        <end position="1274"/>
    </location>
</feature>
<evidence type="ECO:0000256" key="1">
    <source>
        <dbReference type="ARBA" id="ARBA00004561"/>
    </source>
</evidence>
<organism evidence="10 11">
    <name type="scientific">Variovorax rhizosphaerae</name>
    <dbReference type="NCBI Taxonomy" id="1836200"/>
    <lineage>
        <taxon>Bacteria</taxon>
        <taxon>Pseudomonadati</taxon>
        <taxon>Pseudomonadota</taxon>
        <taxon>Betaproteobacteria</taxon>
        <taxon>Burkholderiales</taxon>
        <taxon>Comamonadaceae</taxon>
        <taxon>Variovorax</taxon>
    </lineage>
</organism>
<gene>
    <name evidence="10" type="ORF">WKW82_01005</name>
</gene>
<feature type="region of interest" description="Disordered" evidence="7">
    <location>
        <begin position="1261"/>
        <end position="1297"/>
    </location>
</feature>
<dbReference type="InterPro" id="IPR008707">
    <property type="entry name" value="B-propeller_PilY1"/>
</dbReference>
<feature type="region of interest" description="Disordered" evidence="7">
    <location>
        <begin position="458"/>
        <end position="489"/>
    </location>
</feature>
<protein>
    <submittedName>
        <fullName evidence="10">PilC/PilY family type IV pilus protein</fullName>
    </submittedName>
</protein>
<evidence type="ECO:0000259" key="9">
    <source>
        <dbReference type="Pfam" id="PF05567"/>
    </source>
</evidence>
<dbReference type="EMBL" id="JBBKZT010000001">
    <property type="protein sequence ID" value="MEJ8845209.1"/>
    <property type="molecule type" value="Genomic_DNA"/>
</dbReference>
<comment type="caution">
    <text evidence="10">The sequence shown here is derived from an EMBL/GenBank/DDBJ whole genome shotgun (WGS) entry which is preliminary data.</text>
</comment>
<comment type="similarity">
    <text evidence="2">Belongs to the PilY1 family.</text>
</comment>
<dbReference type="SUPFAM" id="SSF50998">
    <property type="entry name" value="Quinoprotein alcohol dehydrogenase-like"/>
    <property type="match status" value="1"/>
</dbReference>
<name>A0ABU8WE05_9BURK</name>
<proteinExistence type="inferred from homology"/>
<keyword evidence="6" id="KW-0281">Fimbrium</keyword>
<evidence type="ECO:0000256" key="5">
    <source>
        <dbReference type="ARBA" id="ARBA00022837"/>
    </source>
</evidence>
<feature type="compositionally biased region" description="Polar residues" evidence="7">
    <location>
        <begin position="470"/>
        <end position="483"/>
    </location>
</feature>
<feature type="chain" id="PRO_5045413139" evidence="8">
    <location>
        <begin position="30"/>
        <end position="1297"/>
    </location>
</feature>